<feature type="transmembrane region" description="Helical" evidence="1">
    <location>
        <begin position="224"/>
        <end position="246"/>
    </location>
</feature>
<feature type="transmembrane region" description="Helical" evidence="1">
    <location>
        <begin position="42"/>
        <end position="65"/>
    </location>
</feature>
<evidence type="ECO:0000313" key="2">
    <source>
        <dbReference type="EMBL" id="TDT18506.1"/>
    </source>
</evidence>
<proteinExistence type="predicted"/>
<sequence>MLGMARWLSGTGSWDMLGTSEWRPGFPTLIAPVFWFTDDSQAVIRSVLVINAALGGTAAVVLALLARRLTDLSAAACLAAAGAVSLLPPALTASAHLWSEPLVTLCFLVTMHLTLRFSDRPSPWLGTACIGFAVLGSTVHGRLLPLIVVTGAITIWGVYRASGIRPALSLVGISATLTLLSELYTQWVSSHLWVTSSDTNSVGEVVRRLADPAAVMRAIAGQTWYLFASTALLFGFGLLELLSRAAQPGGGASKRDSRVVLSLTVPLMALSFVFVSDRARPDQLIYGRYNDAVVWPVLVVGIGWLVTSSALPARAKAVRTGVVVALFGIVSIASAYWHGDALSSGWGLRAMVAGVLPLSPSGGVDVLQASLLCLLLSSVLGLCLLFGQARILTVAGLCIVGFAGLRTLVALGDGLNTGQDIVANADRIEAAAPTHQPIGVLFIDNPALSSVPPAQQLAIAYYYQWALADRSFYEADSTVSGLVLIPADVGFADRQFETVWEDPGLPVKLAVLDG</sequence>
<accession>A0A4R7I6M0</accession>
<comment type="caution">
    <text evidence="2">The sequence shown here is derived from an EMBL/GenBank/DDBJ whole genome shotgun (WGS) entry which is preliminary data.</text>
</comment>
<dbReference type="AlphaFoldDB" id="A0A4R7I6M0"/>
<feature type="transmembrane region" description="Helical" evidence="1">
    <location>
        <begin position="295"/>
        <end position="313"/>
    </location>
</feature>
<feature type="transmembrane region" description="Helical" evidence="1">
    <location>
        <begin position="320"/>
        <end position="339"/>
    </location>
</feature>
<keyword evidence="1" id="KW-1133">Transmembrane helix</keyword>
<feature type="transmembrane region" description="Helical" evidence="1">
    <location>
        <begin position="258"/>
        <end position="275"/>
    </location>
</feature>
<evidence type="ECO:0008006" key="4">
    <source>
        <dbReference type="Google" id="ProtNLM"/>
    </source>
</evidence>
<feature type="transmembrane region" description="Helical" evidence="1">
    <location>
        <begin position="143"/>
        <end position="159"/>
    </location>
</feature>
<feature type="transmembrane region" description="Helical" evidence="1">
    <location>
        <begin position="166"/>
        <end position="187"/>
    </location>
</feature>
<dbReference type="Proteomes" id="UP000294558">
    <property type="component" value="Unassembled WGS sequence"/>
</dbReference>
<dbReference type="EMBL" id="SOAU01000001">
    <property type="protein sequence ID" value="TDT18506.1"/>
    <property type="molecule type" value="Genomic_DNA"/>
</dbReference>
<keyword evidence="1" id="KW-0472">Membrane</keyword>
<evidence type="ECO:0000313" key="3">
    <source>
        <dbReference type="Proteomes" id="UP000294558"/>
    </source>
</evidence>
<protein>
    <recommendedName>
        <fullName evidence="4">Dolichyl-phosphate-mannose-protein mannosyltransferase</fullName>
    </recommendedName>
</protein>
<feature type="transmembrane region" description="Helical" evidence="1">
    <location>
        <begin position="72"/>
        <end position="91"/>
    </location>
</feature>
<reference evidence="2 3" key="1">
    <citation type="submission" date="2019-03" db="EMBL/GenBank/DDBJ databases">
        <title>Sequencing the genomes of 1000 actinobacteria strains.</title>
        <authorList>
            <person name="Klenk H.-P."/>
        </authorList>
    </citation>
    <scope>NUCLEOTIDE SEQUENCE [LARGE SCALE GENOMIC DNA]</scope>
    <source>
        <strain evidence="2 3">DSM 18936</strain>
    </source>
</reference>
<feature type="transmembrane region" description="Helical" evidence="1">
    <location>
        <begin position="366"/>
        <end position="386"/>
    </location>
</feature>
<feature type="transmembrane region" description="Helical" evidence="1">
    <location>
        <begin position="391"/>
        <end position="411"/>
    </location>
</feature>
<gene>
    <name evidence="2" type="ORF">BDK89_4127</name>
</gene>
<evidence type="ECO:0000256" key="1">
    <source>
        <dbReference type="SAM" id="Phobius"/>
    </source>
</evidence>
<organism evidence="2 3">
    <name type="scientific">Ilumatobacter fluminis</name>
    <dbReference type="NCBI Taxonomy" id="467091"/>
    <lineage>
        <taxon>Bacteria</taxon>
        <taxon>Bacillati</taxon>
        <taxon>Actinomycetota</taxon>
        <taxon>Acidimicrobiia</taxon>
        <taxon>Acidimicrobiales</taxon>
        <taxon>Ilumatobacteraceae</taxon>
        <taxon>Ilumatobacter</taxon>
    </lineage>
</organism>
<keyword evidence="1" id="KW-0812">Transmembrane</keyword>
<name>A0A4R7I6M0_9ACTN</name>
<keyword evidence="3" id="KW-1185">Reference proteome</keyword>